<evidence type="ECO:0000313" key="1">
    <source>
        <dbReference type="EMBL" id="QHS94562.1"/>
    </source>
</evidence>
<reference evidence="1" key="1">
    <citation type="journal article" date="2020" name="Nature">
        <title>Giant virus diversity and host interactions through global metagenomics.</title>
        <authorList>
            <person name="Schulz F."/>
            <person name="Roux S."/>
            <person name="Paez-Espino D."/>
            <person name="Jungbluth S."/>
            <person name="Walsh D.A."/>
            <person name="Denef V.J."/>
            <person name="McMahon K.D."/>
            <person name="Konstantinidis K.T."/>
            <person name="Eloe-Fadrosh E.A."/>
            <person name="Kyrpides N.C."/>
            <person name="Woyke T."/>
        </authorList>
    </citation>
    <scope>NUCLEOTIDE SEQUENCE</scope>
    <source>
        <strain evidence="1">GVMAG-M-3300018416-45</strain>
    </source>
</reference>
<dbReference type="EMBL" id="MN739226">
    <property type="protein sequence ID" value="QHS94562.1"/>
    <property type="molecule type" value="Genomic_DNA"/>
</dbReference>
<accession>A0A6C0BRF4</accession>
<name>A0A6C0BRF4_9ZZZZ</name>
<proteinExistence type="predicted"/>
<sequence length="159" mass="18827">MDNLNVTVDWTAPDRGYSSMMKPRVKKYLTRCKRKNKNLIHTARPFRVNKKGVLHLTSKRYMKWTQPNQWKTIKCKSYSKWIKATPCKIGNRNKIFLKLKPTRKNNYSAGFSQYLNALHKNKITKSQHIEFVDTMSNIFGDNPIRNHNEDVDIFHVKDV</sequence>
<dbReference type="AlphaFoldDB" id="A0A6C0BRF4"/>
<protein>
    <submittedName>
        <fullName evidence="1">Uncharacterized protein</fullName>
    </submittedName>
</protein>
<organism evidence="1">
    <name type="scientific">viral metagenome</name>
    <dbReference type="NCBI Taxonomy" id="1070528"/>
    <lineage>
        <taxon>unclassified sequences</taxon>
        <taxon>metagenomes</taxon>
        <taxon>organismal metagenomes</taxon>
    </lineage>
</organism>